<evidence type="ECO:0000313" key="3">
    <source>
        <dbReference type="Proteomes" id="UP000663720"/>
    </source>
</evidence>
<dbReference type="Pfam" id="PF09673">
    <property type="entry name" value="TrbC_Ftype"/>
    <property type="match status" value="1"/>
</dbReference>
<proteinExistence type="predicted"/>
<feature type="signal peptide" evidence="1">
    <location>
        <begin position="1"/>
        <end position="20"/>
    </location>
</feature>
<accession>A0A975GEU3</accession>
<dbReference type="RefSeq" id="WP_207690344.1">
    <property type="nucleotide sequence ID" value="NZ_CP061799.1"/>
</dbReference>
<sequence length="259" mass="29249">MKQVIIIAIAVFFHFSFTHAQPLEMEKTLSDKQENLKEILGNETYEILKNGPDTMDVILDKNIRQNINQQKNELSEILSDQDSSGFKSNKDEAYEDKRIYIFISSSMPDHVIRRYITAASPSADKTVFLMRGFVGGISKIKPTLFYISRILCKDNAPGSPECLTGVIDVNPNLFKSFNINKVPAVLYLPGNIQPCGCGDCPDENNMPGFISYGDASLTWHLAKIQETGKIKSLDKIISRLRNNYYDFNKKEELVHGNSK</sequence>
<evidence type="ECO:0000313" key="2">
    <source>
        <dbReference type="EMBL" id="QTA78495.1"/>
    </source>
</evidence>
<dbReference type="AlphaFoldDB" id="A0A975GEU3"/>
<evidence type="ECO:0000256" key="1">
    <source>
        <dbReference type="SAM" id="SignalP"/>
    </source>
</evidence>
<feature type="chain" id="PRO_5037859646" evidence="1">
    <location>
        <begin position="21"/>
        <end position="259"/>
    </location>
</feature>
<dbReference type="KEGG" id="dli:dnl_07170"/>
<gene>
    <name evidence="2" type="ORF">dnl_07170</name>
</gene>
<keyword evidence="1" id="KW-0732">Signal</keyword>
<reference evidence="2" key="1">
    <citation type="journal article" date="2021" name="Microb. Physiol.">
        <title>Proteogenomic Insights into the Physiology of Marine, Sulfate-Reducing, Filamentous Desulfonema limicola and Desulfonema magnum.</title>
        <authorList>
            <person name="Schnaars V."/>
            <person name="Wohlbrand L."/>
            <person name="Scheve S."/>
            <person name="Hinrichs C."/>
            <person name="Reinhardt R."/>
            <person name="Rabus R."/>
        </authorList>
    </citation>
    <scope>NUCLEOTIDE SEQUENCE</scope>
    <source>
        <strain evidence="2">5ac10</strain>
    </source>
</reference>
<dbReference type="InterPro" id="IPR019106">
    <property type="entry name" value="T4SS_TrbC"/>
</dbReference>
<keyword evidence="3" id="KW-1185">Reference proteome</keyword>
<organism evidence="2 3">
    <name type="scientific">Desulfonema limicola</name>
    <dbReference type="NCBI Taxonomy" id="45656"/>
    <lineage>
        <taxon>Bacteria</taxon>
        <taxon>Pseudomonadati</taxon>
        <taxon>Thermodesulfobacteriota</taxon>
        <taxon>Desulfobacteria</taxon>
        <taxon>Desulfobacterales</taxon>
        <taxon>Desulfococcaceae</taxon>
        <taxon>Desulfonema</taxon>
    </lineage>
</organism>
<protein>
    <submittedName>
        <fullName evidence="2">Type IV conjugative transfer system pilin assembly protein TrbC</fullName>
    </submittedName>
</protein>
<dbReference type="EMBL" id="CP061799">
    <property type="protein sequence ID" value="QTA78495.1"/>
    <property type="molecule type" value="Genomic_DNA"/>
</dbReference>
<name>A0A975GEU3_9BACT</name>
<dbReference type="Proteomes" id="UP000663720">
    <property type="component" value="Chromosome"/>
</dbReference>